<feature type="non-terminal residue" evidence="2">
    <location>
        <position position="1"/>
    </location>
</feature>
<organism evidence="2 3">
    <name type="scientific">Fistulina hepatica ATCC 64428</name>
    <dbReference type="NCBI Taxonomy" id="1128425"/>
    <lineage>
        <taxon>Eukaryota</taxon>
        <taxon>Fungi</taxon>
        <taxon>Dikarya</taxon>
        <taxon>Basidiomycota</taxon>
        <taxon>Agaricomycotina</taxon>
        <taxon>Agaricomycetes</taxon>
        <taxon>Agaricomycetidae</taxon>
        <taxon>Agaricales</taxon>
        <taxon>Fistulinaceae</taxon>
        <taxon>Fistulina</taxon>
    </lineage>
</organism>
<dbReference type="PANTHER" id="PTHR19303">
    <property type="entry name" value="TRANSPOSON"/>
    <property type="match status" value="1"/>
</dbReference>
<evidence type="ECO:0000259" key="1">
    <source>
        <dbReference type="Pfam" id="PF03184"/>
    </source>
</evidence>
<accession>A0A0D7ACN1</accession>
<evidence type="ECO:0000313" key="2">
    <source>
        <dbReference type="EMBL" id="KIY48767.1"/>
    </source>
</evidence>
<dbReference type="GO" id="GO:0003677">
    <property type="term" value="F:DNA binding"/>
    <property type="evidence" value="ECO:0007669"/>
    <property type="project" value="TreeGrafter"/>
</dbReference>
<evidence type="ECO:0000313" key="3">
    <source>
        <dbReference type="Proteomes" id="UP000054144"/>
    </source>
</evidence>
<sequence length="303" mass="33480">RVVGRRGTKVQHKQGSNNRENTTVLVTICADGSTLTPLVVQKAKNFQSNWNENNVANVAFATSESGWSSSAIAMRWMEIFEEETKEKANNGEDERVVYLDGHVSHLLPDLLKYAKDHNIKVMGYPPHCTHALQGLDVACFGKMKECWKIALQAFENEHRRGIRKCEFAEVWGKAYLEAFTPSNVRAAFSSTGIHPFNPDIISAAQMKPSETTALMGGAPIEQPSPVKAIVNAFRSYRPTSFEISADTHRRPVMPLPDLSMPVATVEAAISSRAILPVSPPATRMRLMTAELAQTFRGSLLVSK</sequence>
<name>A0A0D7ACN1_9AGAR</name>
<dbReference type="OrthoDB" id="3265672at2759"/>
<keyword evidence="3" id="KW-1185">Reference proteome</keyword>
<dbReference type="Pfam" id="PF03184">
    <property type="entry name" value="DDE_1"/>
    <property type="match status" value="1"/>
</dbReference>
<feature type="non-terminal residue" evidence="2">
    <location>
        <position position="303"/>
    </location>
</feature>
<dbReference type="GO" id="GO:0005634">
    <property type="term" value="C:nucleus"/>
    <property type="evidence" value="ECO:0007669"/>
    <property type="project" value="TreeGrafter"/>
</dbReference>
<dbReference type="InterPro" id="IPR004875">
    <property type="entry name" value="DDE_SF_endonuclease_dom"/>
</dbReference>
<dbReference type="EMBL" id="KN881815">
    <property type="protein sequence ID" value="KIY48767.1"/>
    <property type="molecule type" value="Genomic_DNA"/>
</dbReference>
<dbReference type="InterPro" id="IPR050863">
    <property type="entry name" value="CenT-Element_Derived"/>
</dbReference>
<proteinExistence type="predicted"/>
<dbReference type="AlphaFoldDB" id="A0A0D7ACN1"/>
<dbReference type="Proteomes" id="UP000054144">
    <property type="component" value="Unassembled WGS sequence"/>
</dbReference>
<dbReference type="PANTHER" id="PTHR19303:SF74">
    <property type="entry name" value="POGO TRANSPOSABLE ELEMENT WITH KRAB DOMAIN"/>
    <property type="match status" value="1"/>
</dbReference>
<reference evidence="2 3" key="1">
    <citation type="journal article" date="2015" name="Fungal Genet. Biol.">
        <title>Evolution of novel wood decay mechanisms in Agaricales revealed by the genome sequences of Fistulina hepatica and Cylindrobasidium torrendii.</title>
        <authorList>
            <person name="Floudas D."/>
            <person name="Held B.W."/>
            <person name="Riley R."/>
            <person name="Nagy L.G."/>
            <person name="Koehler G."/>
            <person name="Ransdell A.S."/>
            <person name="Younus H."/>
            <person name="Chow J."/>
            <person name="Chiniquy J."/>
            <person name="Lipzen A."/>
            <person name="Tritt A."/>
            <person name="Sun H."/>
            <person name="Haridas S."/>
            <person name="LaButti K."/>
            <person name="Ohm R.A."/>
            <person name="Kues U."/>
            <person name="Blanchette R.A."/>
            <person name="Grigoriev I.V."/>
            <person name="Minto R.E."/>
            <person name="Hibbett D.S."/>
        </authorList>
    </citation>
    <scope>NUCLEOTIDE SEQUENCE [LARGE SCALE GENOMIC DNA]</scope>
    <source>
        <strain evidence="2 3">ATCC 64428</strain>
    </source>
</reference>
<gene>
    <name evidence="2" type="ORF">FISHEDRAFT_7681</name>
</gene>
<protein>
    <submittedName>
        <fullName evidence="2">DDE-domain-containing protein</fullName>
    </submittedName>
</protein>
<feature type="domain" description="DDE-1" evidence="1">
    <location>
        <begin position="21"/>
        <end position="188"/>
    </location>
</feature>